<dbReference type="Pfam" id="PF20260">
    <property type="entry name" value="PUA_4"/>
    <property type="match status" value="1"/>
</dbReference>
<evidence type="ECO:0000256" key="2">
    <source>
        <dbReference type="ARBA" id="ARBA00005528"/>
    </source>
</evidence>
<evidence type="ECO:0000256" key="8">
    <source>
        <dbReference type="ARBA" id="ARBA00022679"/>
    </source>
</evidence>
<evidence type="ECO:0000256" key="10">
    <source>
        <dbReference type="ARBA" id="ARBA00025699"/>
    </source>
</evidence>
<dbReference type="InterPro" id="IPR029028">
    <property type="entry name" value="Alpha/beta_knot_MTases"/>
</dbReference>
<evidence type="ECO:0000256" key="9">
    <source>
        <dbReference type="ARBA" id="ARBA00022691"/>
    </source>
</evidence>
<accession>A0A1I2JFU6</accession>
<dbReference type="NCBIfam" id="NF008691">
    <property type="entry name" value="PRK11713.1-4"/>
    <property type="match status" value="1"/>
</dbReference>
<dbReference type="PANTHER" id="PTHR30027">
    <property type="entry name" value="RIBOSOMAL RNA SMALL SUBUNIT METHYLTRANSFERASE E"/>
    <property type="match status" value="1"/>
</dbReference>
<dbReference type="PANTHER" id="PTHR30027:SF3">
    <property type="entry name" value="16S RRNA (URACIL(1498)-N(3))-METHYLTRANSFERASE"/>
    <property type="match status" value="1"/>
</dbReference>
<keyword evidence="6 12" id="KW-0698">rRNA processing</keyword>
<dbReference type="InterPro" id="IPR006700">
    <property type="entry name" value="RsmE"/>
</dbReference>
<keyword evidence="8 12" id="KW-0808">Transferase</keyword>
<dbReference type="CDD" id="cd18084">
    <property type="entry name" value="RsmE-like"/>
    <property type="match status" value="1"/>
</dbReference>
<dbReference type="InterPro" id="IPR015947">
    <property type="entry name" value="PUA-like_sf"/>
</dbReference>
<dbReference type="EMBL" id="FOOG01000001">
    <property type="protein sequence ID" value="SFF53434.1"/>
    <property type="molecule type" value="Genomic_DNA"/>
</dbReference>
<evidence type="ECO:0000313" key="15">
    <source>
        <dbReference type="EMBL" id="SFF53434.1"/>
    </source>
</evidence>
<dbReference type="InterPro" id="IPR046887">
    <property type="entry name" value="RsmE_PUA-like"/>
</dbReference>
<dbReference type="SUPFAM" id="SSF75217">
    <property type="entry name" value="alpha/beta knot"/>
    <property type="match status" value="1"/>
</dbReference>
<dbReference type="GO" id="GO:0005737">
    <property type="term" value="C:cytoplasm"/>
    <property type="evidence" value="ECO:0007669"/>
    <property type="project" value="UniProtKB-SubCell"/>
</dbReference>
<dbReference type="Gene3D" id="3.40.1280.10">
    <property type="match status" value="1"/>
</dbReference>
<dbReference type="RefSeq" id="WP_089749075.1">
    <property type="nucleotide sequence ID" value="NZ_FOOG01000001.1"/>
</dbReference>
<keyword evidence="9 12" id="KW-0949">S-adenosyl-L-methionine</keyword>
<evidence type="ECO:0000259" key="14">
    <source>
        <dbReference type="Pfam" id="PF20260"/>
    </source>
</evidence>
<comment type="function">
    <text evidence="10 12">Specifically methylates the N3 position of the uracil ring of uridine 1498 (m3U1498) in 16S rRNA. Acts on the fully assembled 30S ribosomal subunit.</text>
</comment>
<comment type="subcellular location">
    <subcellularLocation>
        <location evidence="1 12">Cytoplasm</location>
    </subcellularLocation>
</comment>
<evidence type="ECO:0000256" key="12">
    <source>
        <dbReference type="PIRNR" id="PIRNR015601"/>
    </source>
</evidence>
<comment type="catalytic activity">
    <reaction evidence="11 12">
        <text>uridine(1498) in 16S rRNA + S-adenosyl-L-methionine = N(3)-methyluridine(1498) in 16S rRNA + S-adenosyl-L-homocysteine + H(+)</text>
        <dbReference type="Rhea" id="RHEA:42920"/>
        <dbReference type="Rhea" id="RHEA-COMP:10283"/>
        <dbReference type="Rhea" id="RHEA-COMP:10284"/>
        <dbReference type="ChEBI" id="CHEBI:15378"/>
        <dbReference type="ChEBI" id="CHEBI:57856"/>
        <dbReference type="ChEBI" id="CHEBI:59789"/>
        <dbReference type="ChEBI" id="CHEBI:65315"/>
        <dbReference type="ChEBI" id="CHEBI:74502"/>
        <dbReference type="EC" id="2.1.1.193"/>
    </reaction>
</comment>
<protein>
    <recommendedName>
        <fullName evidence="4 12">Ribosomal RNA small subunit methyltransferase E</fullName>
        <ecNumber evidence="3 12">2.1.1.193</ecNumber>
    </recommendedName>
</protein>
<dbReference type="Proteomes" id="UP000198897">
    <property type="component" value="Unassembled WGS sequence"/>
</dbReference>
<keyword evidence="16" id="KW-1185">Reference proteome</keyword>
<dbReference type="EC" id="2.1.1.193" evidence="3 12"/>
<dbReference type="GO" id="GO:0070475">
    <property type="term" value="P:rRNA base methylation"/>
    <property type="evidence" value="ECO:0007669"/>
    <property type="project" value="TreeGrafter"/>
</dbReference>
<organism evidence="15 16">
    <name type="scientific">Halobacillus alkaliphilus</name>
    <dbReference type="NCBI Taxonomy" id="396056"/>
    <lineage>
        <taxon>Bacteria</taxon>
        <taxon>Bacillati</taxon>
        <taxon>Bacillota</taxon>
        <taxon>Bacilli</taxon>
        <taxon>Bacillales</taxon>
        <taxon>Bacillaceae</taxon>
        <taxon>Halobacillus</taxon>
    </lineage>
</organism>
<evidence type="ECO:0000256" key="7">
    <source>
        <dbReference type="ARBA" id="ARBA00022603"/>
    </source>
</evidence>
<dbReference type="Pfam" id="PF04452">
    <property type="entry name" value="Methyltrans_RNA"/>
    <property type="match status" value="1"/>
</dbReference>
<dbReference type="Gene3D" id="2.40.240.20">
    <property type="entry name" value="Hypothetical PUA domain-like, domain 1"/>
    <property type="match status" value="1"/>
</dbReference>
<dbReference type="SUPFAM" id="SSF88697">
    <property type="entry name" value="PUA domain-like"/>
    <property type="match status" value="1"/>
</dbReference>
<evidence type="ECO:0000256" key="3">
    <source>
        <dbReference type="ARBA" id="ARBA00012328"/>
    </source>
</evidence>
<evidence type="ECO:0000313" key="16">
    <source>
        <dbReference type="Proteomes" id="UP000198897"/>
    </source>
</evidence>
<evidence type="ECO:0000256" key="5">
    <source>
        <dbReference type="ARBA" id="ARBA00022490"/>
    </source>
</evidence>
<dbReference type="InterPro" id="IPR046886">
    <property type="entry name" value="RsmE_MTase_dom"/>
</dbReference>
<sequence>MQRYFVEGSSWENEHLWITGEDVHHISRVMRMDKGDKLIGIHPELGPAICKILEVTSNHVECCVEEWLEENRELPVQVSIVQSLGKGDKLEQVVQKGTELGAYSFIPYQAERSVAKWDDKKTAKKIQRLQKIAKEASEQSERIRIPEIHSLLSFQELIHLTNEYDWCILAHAEEARRKSFRPLASMLEMIKPHHRVLVIFGPEGGFSEKEVSELVNAGFLTVRLGPRILRMETAPLYFLSTLSYHFEELRK</sequence>
<dbReference type="NCBIfam" id="TIGR00046">
    <property type="entry name" value="RsmE family RNA methyltransferase"/>
    <property type="match status" value="1"/>
</dbReference>
<evidence type="ECO:0000256" key="1">
    <source>
        <dbReference type="ARBA" id="ARBA00004496"/>
    </source>
</evidence>
<evidence type="ECO:0000256" key="6">
    <source>
        <dbReference type="ARBA" id="ARBA00022552"/>
    </source>
</evidence>
<name>A0A1I2JFU6_9BACI</name>
<comment type="similarity">
    <text evidence="2 12">Belongs to the RNA methyltransferase RsmE family.</text>
</comment>
<evidence type="ECO:0000259" key="13">
    <source>
        <dbReference type="Pfam" id="PF04452"/>
    </source>
</evidence>
<proteinExistence type="inferred from homology"/>
<dbReference type="InterPro" id="IPR029026">
    <property type="entry name" value="tRNA_m1G_MTases_N"/>
</dbReference>
<dbReference type="AlphaFoldDB" id="A0A1I2JFU6"/>
<dbReference type="PIRSF" id="PIRSF015601">
    <property type="entry name" value="MTase_slr0722"/>
    <property type="match status" value="1"/>
</dbReference>
<keyword evidence="5 12" id="KW-0963">Cytoplasm</keyword>
<reference evidence="16" key="1">
    <citation type="submission" date="2016-10" db="EMBL/GenBank/DDBJ databases">
        <authorList>
            <person name="Varghese N."/>
            <person name="Submissions S."/>
        </authorList>
    </citation>
    <scope>NUCLEOTIDE SEQUENCE [LARGE SCALE GENOMIC DNA]</scope>
    <source>
        <strain evidence="16">FP5</strain>
    </source>
</reference>
<feature type="domain" description="Ribosomal RNA small subunit methyltransferase E methyltransferase" evidence="13">
    <location>
        <begin position="73"/>
        <end position="242"/>
    </location>
</feature>
<gene>
    <name evidence="15" type="ORF">SAMN05216353_101106</name>
</gene>
<dbReference type="OrthoDB" id="9815641at2"/>
<evidence type="ECO:0000256" key="11">
    <source>
        <dbReference type="ARBA" id="ARBA00047944"/>
    </source>
</evidence>
<keyword evidence="7 12" id="KW-0489">Methyltransferase</keyword>
<evidence type="ECO:0000256" key="4">
    <source>
        <dbReference type="ARBA" id="ARBA00013673"/>
    </source>
</evidence>
<dbReference type="GO" id="GO:0070042">
    <property type="term" value="F:rRNA (uridine-N3-)-methyltransferase activity"/>
    <property type="evidence" value="ECO:0007669"/>
    <property type="project" value="TreeGrafter"/>
</dbReference>
<feature type="domain" description="Ribosomal RNA small subunit methyltransferase E PUA-like" evidence="14">
    <location>
        <begin position="18"/>
        <end position="61"/>
    </location>
</feature>